<dbReference type="EMBL" id="AALGDA010000103">
    <property type="protein sequence ID" value="ECY9784387.1"/>
    <property type="molecule type" value="Genomic_DNA"/>
</dbReference>
<comment type="caution">
    <text evidence="1">The sequence shown here is derived from an EMBL/GenBank/DDBJ whole genome shotgun (WGS) entry which is preliminary data.</text>
</comment>
<dbReference type="EMBL" id="AAKHCT010000002">
    <property type="protein sequence ID" value="ECR7122784.1"/>
    <property type="molecule type" value="Genomic_DNA"/>
</dbReference>
<evidence type="ECO:0000313" key="8">
    <source>
        <dbReference type="Proteomes" id="UP000368512"/>
    </source>
</evidence>
<dbReference type="EMBL" id="AANEHK010000005">
    <property type="protein sequence ID" value="EDO0985746.1"/>
    <property type="molecule type" value="Genomic_DNA"/>
</dbReference>
<dbReference type="EMBL" id="DAAHUJ010000009">
    <property type="protein sequence ID" value="HAB7365119.1"/>
    <property type="molecule type" value="Genomic_DNA"/>
</dbReference>
<reference evidence="9 11" key="4">
    <citation type="submission" date="2019-09" db="EMBL/GenBank/DDBJ databases">
        <authorList>
            <consortium name="PulseNet: The National Subtyping Network for Foodborne Disease Surveillance"/>
            <person name="Tarr C.L."/>
            <person name="Trees E."/>
            <person name="Katz L.S."/>
            <person name="Carleton-Romer H.A."/>
            <person name="Stroika S."/>
            <person name="Kucerova Z."/>
            <person name="Roache K.F."/>
            <person name="Sabol A.L."/>
            <person name="Besser J."/>
            <person name="Gerner-Smidt P."/>
        </authorList>
    </citation>
    <scope>NUCLEOTIDE SEQUENCE [LARGE SCALE GENOMIC DNA]</scope>
    <source>
        <strain evidence="4 9">PNUSAL005666</strain>
        <strain evidence="5 11">PNUSAL005692</strain>
    </source>
</reference>
<reference evidence="8 12" key="2">
    <citation type="submission" date="2018-06" db="EMBL/GenBank/DDBJ databases">
        <authorList>
            <consortium name="GenomeTrakr: Next Generation Sequencing Network for Food Pathogen Tracability"/>
        </authorList>
    </citation>
    <scope>NUCLEOTIDE SEQUENCE [LARGE SCALE GENOMIC DNA]</scope>
    <source>
        <strain evidence="1 8">CFSAN008042</strain>
        <strain evidence="2 12">FDA1005580-S054-001</strain>
        <strain evidence="3 13">FLAG-38921</strain>
    </source>
</reference>
<organism evidence="1 8">
    <name type="scientific">Listeria monocytogenes</name>
    <dbReference type="NCBI Taxonomy" id="1639"/>
    <lineage>
        <taxon>Bacteria</taxon>
        <taxon>Bacillati</taxon>
        <taxon>Bacillota</taxon>
        <taxon>Bacilli</taxon>
        <taxon>Bacillales</taxon>
        <taxon>Listeriaceae</taxon>
        <taxon>Listeria</taxon>
    </lineage>
</organism>
<protein>
    <submittedName>
        <fullName evidence="1">Uncharacterized protein</fullName>
    </submittedName>
</protein>
<dbReference type="Proteomes" id="UP000368512">
    <property type="component" value="Unassembled WGS sequence"/>
</dbReference>
<name>A0A3H3KY12_LISMN</name>
<reference evidence="7 14" key="1">
    <citation type="journal article" date="2018" name="Genome Biol.">
        <title>SKESA: strategic k-mer extension for scrupulous assemblies.</title>
        <authorList>
            <person name="Souvorov A."/>
            <person name="Agarwala R."/>
            <person name="Lipman D.J."/>
        </authorList>
    </citation>
    <scope>NUCLEOTIDE SEQUENCE [LARGE SCALE GENOMIC DNA]</scope>
    <source>
        <strain evidence="7 14">CFIAFB20160079</strain>
    </source>
</reference>
<dbReference type="Proteomes" id="UP000467536">
    <property type="component" value="Unassembled WGS sequence"/>
</dbReference>
<dbReference type="InterPro" id="IPR009660">
    <property type="entry name" value="Phage_A500_Gp15"/>
</dbReference>
<evidence type="ECO:0000313" key="4">
    <source>
        <dbReference type="EMBL" id="ECR7122784.1"/>
    </source>
</evidence>
<dbReference type="Pfam" id="PF06854">
    <property type="entry name" value="Phage_Gp15"/>
    <property type="match status" value="1"/>
</dbReference>
<evidence type="ECO:0000313" key="5">
    <source>
        <dbReference type="EMBL" id="ECY9784387.1"/>
    </source>
</evidence>
<evidence type="ECO:0000313" key="2">
    <source>
        <dbReference type="EMBL" id="EAG4331269.1"/>
    </source>
</evidence>
<evidence type="ECO:0000313" key="14">
    <source>
        <dbReference type="Proteomes" id="UP000845014"/>
    </source>
</evidence>
<evidence type="ECO:0000313" key="13">
    <source>
        <dbReference type="Proteomes" id="UP000566721"/>
    </source>
</evidence>
<sequence length="103" mass="12091">MVEDFDLIESSFLSYYGIRLRKELSNMTFSEFRTYLMNLGGETPFMTTLEIRMTERSKVPKHLLKEKIKQNRIMLKRGYFEDAASNEEGLEKALRANSKLKEG</sequence>
<dbReference type="Proteomes" id="UP000540117">
    <property type="component" value="Unassembled WGS sequence"/>
</dbReference>
<dbReference type="Proteomes" id="UP000845014">
    <property type="component" value="Unassembled WGS sequence"/>
</dbReference>
<dbReference type="RefSeq" id="WP_072218650.1">
    <property type="nucleotide sequence ID" value="NZ_CP096161.1"/>
</dbReference>
<reference evidence="6 10" key="3">
    <citation type="submission" date="2019-08" db="EMBL/GenBank/DDBJ databases">
        <authorList>
            <person name="Ashton P.M."/>
            <person name="Dallman T."/>
            <person name="Nair S."/>
            <person name="De Pinna E."/>
            <person name="Peters T."/>
            <person name="Grant K."/>
        </authorList>
    </citation>
    <scope>NUCLEOTIDE SEQUENCE [LARGE SCALE GENOMIC DNA]</scope>
    <source>
        <strain evidence="6 10">788324</strain>
    </source>
</reference>
<dbReference type="Proteomes" id="UP000421738">
    <property type="component" value="Unassembled WGS sequence"/>
</dbReference>
<evidence type="ECO:0000313" key="11">
    <source>
        <dbReference type="Proteomes" id="UP000489121"/>
    </source>
</evidence>
<dbReference type="EMBL" id="AAAJWF010000002">
    <property type="protein sequence ID" value="EAC7479983.1"/>
    <property type="molecule type" value="Genomic_DNA"/>
</dbReference>
<dbReference type="Proteomes" id="UP000566721">
    <property type="component" value="Unassembled WGS sequence"/>
</dbReference>
<proteinExistence type="predicted"/>
<evidence type="ECO:0000313" key="10">
    <source>
        <dbReference type="Proteomes" id="UP000467536"/>
    </source>
</evidence>
<reference evidence="7" key="5">
    <citation type="submission" date="2020-01" db="EMBL/GenBank/DDBJ databases">
        <authorList>
            <consortium name="NCBI Pathogen Detection Project"/>
        </authorList>
    </citation>
    <scope>NUCLEOTIDE SEQUENCE</scope>
    <source>
        <strain evidence="7">CFIAFB20160079</strain>
    </source>
</reference>
<accession>A0A3H3KY12</accession>
<evidence type="ECO:0000313" key="9">
    <source>
        <dbReference type="Proteomes" id="UP000421738"/>
    </source>
</evidence>
<evidence type="ECO:0000313" key="1">
    <source>
        <dbReference type="EMBL" id="EAC7479983.1"/>
    </source>
</evidence>
<dbReference type="EMBL" id="AABBYJ010000004">
    <property type="protein sequence ID" value="EAG4331269.1"/>
    <property type="molecule type" value="Genomic_DNA"/>
</dbReference>
<evidence type="ECO:0000313" key="7">
    <source>
        <dbReference type="EMBL" id="HAB7365119.1"/>
    </source>
</evidence>
<evidence type="ECO:0000313" key="12">
    <source>
        <dbReference type="Proteomes" id="UP000540117"/>
    </source>
</evidence>
<evidence type="ECO:0000313" key="6">
    <source>
        <dbReference type="EMBL" id="EDO0985746.1"/>
    </source>
</evidence>
<dbReference type="EMBL" id="AABCVX010000004">
    <property type="protein sequence ID" value="EAG6169736.1"/>
    <property type="molecule type" value="Genomic_DNA"/>
</dbReference>
<evidence type="ECO:0000313" key="3">
    <source>
        <dbReference type="EMBL" id="EAG6169736.1"/>
    </source>
</evidence>
<gene>
    <name evidence="2" type="ORF">CAV64_08400</name>
    <name evidence="3" type="ORF">DCT16_10100</name>
    <name evidence="1" type="ORF">DQ70_04715</name>
    <name evidence="4" type="ORF">F1788_08630</name>
    <name evidence="5" type="ORF">F6515_15530</name>
    <name evidence="6" type="ORF">FV747_07055</name>
    <name evidence="7" type="ORF">GYO01_13460</name>
</gene>
<dbReference type="AlphaFoldDB" id="A0A3H3KY12"/>
<dbReference type="Proteomes" id="UP000489121">
    <property type="component" value="Unassembled WGS sequence"/>
</dbReference>